<gene>
    <name evidence="1" type="ORF">LCGC14_0468940</name>
</gene>
<evidence type="ECO:0000313" key="1">
    <source>
        <dbReference type="EMBL" id="KKN66708.1"/>
    </source>
</evidence>
<dbReference type="AlphaFoldDB" id="A0A0F9VLN4"/>
<comment type="caution">
    <text evidence="1">The sequence shown here is derived from an EMBL/GenBank/DDBJ whole genome shotgun (WGS) entry which is preliminary data.</text>
</comment>
<reference evidence="1" key="1">
    <citation type="journal article" date="2015" name="Nature">
        <title>Complex archaea that bridge the gap between prokaryotes and eukaryotes.</title>
        <authorList>
            <person name="Spang A."/>
            <person name="Saw J.H."/>
            <person name="Jorgensen S.L."/>
            <person name="Zaremba-Niedzwiedzka K."/>
            <person name="Martijn J."/>
            <person name="Lind A.E."/>
            <person name="van Eijk R."/>
            <person name="Schleper C."/>
            <person name="Guy L."/>
            <person name="Ettema T.J."/>
        </authorList>
    </citation>
    <scope>NUCLEOTIDE SEQUENCE</scope>
</reference>
<sequence>MSDAVYDKLDEISKVTSQLETKAYEAGELAKQTGDEDLFLRTEIVRLALDIADSITSYQHASVMSAAERLLTAVQQFYTPEQ</sequence>
<proteinExistence type="predicted"/>
<organism evidence="1">
    <name type="scientific">marine sediment metagenome</name>
    <dbReference type="NCBI Taxonomy" id="412755"/>
    <lineage>
        <taxon>unclassified sequences</taxon>
        <taxon>metagenomes</taxon>
        <taxon>ecological metagenomes</taxon>
    </lineage>
</organism>
<dbReference type="EMBL" id="LAZR01000493">
    <property type="protein sequence ID" value="KKN66708.1"/>
    <property type="molecule type" value="Genomic_DNA"/>
</dbReference>
<name>A0A0F9VLN4_9ZZZZ</name>
<accession>A0A0F9VLN4</accession>
<protein>
    <submittedName>
        <fullName evidence="1">Uncharacterized protein</fullName>
    </submittedName>
</protein>